<evidence type="ECO:0000313" key="2">
    <source>
        <dbReference type="Proteomes" id="UP000269157"/>
    </source>
</evidence>
<name>A0A497VCK3_9RHOB</name>
<organism evidence="1 2">
    <name type="scientific">Litoreibacter meonggei</name>
    <dbReference type="NCBI Taxonomy" id="1049199"/>
    <lineage>
        <taxon>Bacteria</taxon>
        <taxon>Pseudomonadati</taxon>
        <taxon>Pseudomonadota</taxon>
        <taxon>Alphaproteobacteria</taxon>
        <taxon>Rhodobacterales</taxon>
        <taxon>Roseobacteraceae</taxon>
        <taxon>Litoreibacter</taxon>
    </lineage>
</organism>
<evidence type="ECO:0000313" key="1">
    <source>
        <dbReference type="EMBL" id="RLJ41200.1"/>
    </source>
</evidence>
<dbReference type="RefSeq" id="WP_121025861.1">
    <property type="nucleotide sequence ID" value="NZ_RCCE01000005.1"/>
</dbReference>
<dbReference type="SUPFAM" id="SSF140566">
    <property type="entry name" value="FlgN-like"/>
    <property type="match status" value="1"/>
</dbReference>
<protein>
    <recommendedName>
        <fullName evidence="3">FlgN protein</fullName>
    </recommendedName>
</protein>
<keyword evidence="2" id="KW-1185">Reference proteome</keyword>
<dbReference type="EMBL" id="RCCE01000005">
    <property type="protein sequence ID" value="RLJ41200.1"/>
    <property type="molecule type" value="Genomic_DNA"/>
</dbReference>
<dbReference type="GO" id="GO:0044780">
    <property type="term" value="P:bacterial-type flagellum assembly"/>
    <property type="evidence" value="ECO:0007669"/>
    <property type="project" value="InterPro"/>
</dbReference>
<dbReference type="AlphaFoldDB" id="A0A497VCK3"/>
<dbReference type="Proteomes" id="UP000269157">
    <property type="component" value="Unassembled WGS sequence"/>
</dbReference>
<dbReference type="OrthoDB" id="7862860at2"/>
<gene>
    <name evidence="1" type="ORF">BCF46_2988</name>
</gene>
<dbReference type="InterPro" id="IPR036679">
    <property type="entry name" value="FlgN-like_sf"/>
</dbReference>
<proteinExistence type="predicted"/>
<sequence>MNFFRTKSKVKSALEVISQERHALTTGDTDALVEVINKKERIFREIFKVREKLQESELRHLATSCSDVQKLYASAQAGMRSAQQRVQSLRQLGSGLSTYNVTEKNNGAPIILQEKIA</sequence>
<comment type="caution">
    <text evidence="1">The sequence shown here is derived from an EMBL/GenBank/DDBJ whole genome shotgun (WGS) entry which is preliminary data.</text>
</comment>
<accession>A0A497VCK3</accession>
<dbReference type="Gene3D" id="1.20.58.300">
    <property type="entry name" value="FlgN-like"/>
    <property type="match status" value="1"/>
</dbReference>
<evidence type="ECO:0008006" key="3">
    <source>
        <dbReference type="Google" id="ProtNLM"/>
    </source>
</evidence>
<reference evidence="1 2" key="1">
    <citation type="submission" date="2018-10" db="EMBL/GenBank/DDBJ databases">
        <title>Genomic Encyclopedia of Archaeal and Bacterial Type Strains, Phase II (KMG-II): from individual species to whole genera.</title>
        <authorList>
            <person name="Goeker M."/>
        </authorList>
    </citation>
    <scope>NUCLEOTIDE SEQUENCE [LARGE SCALE GENOMIC DNA]</scope>
    <source>
        <strain evidence="1 2">DSM 29466</strain>
    </source>
</reference>